<reference evidence="1" key="1">
    <citation type="submission" date="2024-09" db="EMBL/GenBank/DDBJ databases">
        <authorList>
            <person name="Liu J."/>
        </authorList>
    </citation>
    <scope>NUCLEOTIDE SEQUENCE</scope>
    <source>
        <strain evidence="1">NBU2967</strain>
    </source>
</reference>
<dbReference type="Proteomes" id="UP001595191">
    <property type="component" value="Unassembled WGS sequence"/>
</dbReference>
<accession>A0ACC7LK56</accession>
<gene>
    <name evidence="1" type="ORF">ACEZ3G_09075</name>
</gene>
<comment type="caution">
    <text evidence="1">The sequence shown here is derived from an EMBL/GenBank/DDBJ whole genome shotgun (WGS) entry which is preliminary data.</text>
</comment>
<keyword evidence="2" id="KW-1185">Reference proteome</keyword>
<protein>
    <submittedName>
        <fullName evidence="1">GumC family protein</fullName>
    </submittedName>
</protein>
<dbReference type="EMBL" id="JBHFPV010000002">
    <property type="protein sequence ID" value="MFH6603626.1"/>
    <property type="molecule type" value="Genomic_DNA"/>
</dbReference>
<organism evidence="1 2">
    <name type="scientific">Meishania litoralis</name>
    <dbReference type="NCBI Taxonomy" id="3434685"/>
    <lineage>
        <taxon>Bacteria</taxon>
        <taxon>Pseudomonadati</taxon>
        <taxon>Bacteroidota</taxon>
        <taxon>Flavobacteriia</taxon>
        <taxon>Flavobacteriales</taxon>
        <taxon>Flavobacteriaceae</taxon>
        <taxon>Meishania</taxon>
    </lineage>
</organism>
<sequence>MVTDSQGLSGDGADLKDVISRYAAQWKWFVLTTIISLVLAFIYIRYATPEYAAKAKIQIIEDKGSGSELSAFQDLNLLGGMKNKVEDEIEILNSRSNFLEVVDNLDLNVRIIALGNVKDSEIYKNRPFNINFIESDSIINSASFEFFIELSSETTFGFSLERDSPLKIYSYGKNITTKEVGDIVITPNLPYFNNYKGEKIKVSIDPVFIVAEGYQKSISISPAEELSNIIDITLNNPIKQKGIDIINELILTYNKNAIEDKKVVADRTSEFINNRIQLIASTLTTVDQDAQELMTEKGITGSGLEVGAAVQVSAASRQQLDNARNQLDIVSNLKNYISGESGYNTMPVVDVGNGAIAQTTAKYNELVAERNRLLKSADAQNPIIVNLDQQLDQLKSTMQSSLVAMERNVGMTVGTLQNQMGRIQGTIYSAPRNQRDLRNITRKQETTESLYLYLLQKREESQIMAASSPAKSKVVDSAYLEGDTPVTPKKPLIYLASFILGLLVPFSVLYSKDLLDNKIHNKTGLEKLVKDVPVLAELPRLAKKDQQLVNKDDRSVLGESLRILRTNLDYIIKSKGGRNNVIFVTSSVPGEGKTFLSSNLAMIFASTDKKVLLIGADIRNPKLYTFFNSKDVDKLGKPGRNKDAGLTEFLYDDSLTSKDIINPMLVHTNTIDVIYSGKIPPNPSELLMSSRMKDLIQEVSLKYDYVVVDTAPLMVVTDTLLISEYADHIIYVTRAGSTETKVIEYPLKLRKEGKLKGLSFIVNDVKDSNLGYGGKYGYGYGKTTKKWWKF</sequence>
<proteinExistence type="predicted"/>
<name>A0ACC7LK56_9FLAO</name>
<evidence type="ECO:0000313" key="2">
    <source>
        <dbReference type="Proteomes" id="UP001595191"/>
    </source>
</evidence>
<evidence type="ECO:0000313" key="1">
    <source>
        <dbReference type="EMBL" id="MFH6603626.1"/>
    </source>
</evidence>